<feature type="transmembrane region" description="Helical" evidence="12">
    <location>
        <begin position="292"/>
        <end position="314"/>
    </location>
</feature>
<reference evidence="13" key="1">
    <citation type="submission" date="2018-05" db="EMBL/GenBank/DDBJ databases">
        <authorList>
            <person name="Lanie J.A."/>
            <person name="Ng W.-L."/>
            <person name="Kazmierczak K.M."/>
            <person name="Andrzejewski T.M."/>
            <person name="Davidsen T.M."/>
            <person name="Wayne K.J."/>
            <person name="Tettelin H."/>
            <person name="Glass J.I."/>
            <person name="Rusch D."/>
            <person name="Podicherti R."/>
            <person name="Tsui H.-C.T."/>
            <person name="Winkler M.E."/>
        </authorList>
    </citation>
    <scope>NUCLEOTIDE SEQUENCE</scope>
</reference>
<dbReference type="EMBL" id="UINC01001594">
    <property type="protein sequence ID" value="SUZ84489.1"/>
    <property type="molecule type" value="Genomic_DNA"/>
</dbReference>
<feature type="transmembrane region" description="Helical" evidence="12">
    <location>
        <begin position="9"/>
        <end position="30"/>
    </location>
</feature>
<comment type="subcellular location">
    <subcellularLocation>
        <location evidence="1">Membrane</location>
        <topology evidence="1">Multi-pass membrane protein</topology>
    </subcellularLocation>
</comment>
<evidence type="ECO:0000256" key="1">
    <source>
        <dbReference type="ARBA" id="ARBA00004141"/>
    </source>
</evidence>
<evidence type="ECO:0000256" key="6">
    <source>
        <dbReference type="ARBA" id="ARBA00023002"/>
    </source>
</evidence>
<evidence type="ECO:0000256" key="10">
    <source>
        <dbReference type="ARBA" id="ARBA00023157"/>
    </source>
</evidence>
<dbReference type="Pfam" id="PF02628">
    <property type="entry name" value="COX15-CtaA"/>
    <property type="match status" value="1"/>
</dbReference>
<dbReference type="InterPro" id="IPR050450">
    <property type="entry name" value="COX15/CtaA_HemeA_synthase"/>
</dbReference>
<evidence type="ECO:0000256" key="7">
    <source>
        <dbReference type="ARBA" id="ARBA00023004"/>
    </source>
</evidence>
<protein>
    <recommendedName>
        <fullName evidence="14">Cytochrome oxidase assembly protein</fullName>
    </recommendedName>
</protein>
<gene>
    <name evidence="13" type="ORF">METZ01_LOCUS37343</name>
</gene>
<keyword evidence="6" id="KW-0560">Oxidoreductase</keyword>
<keyword evidence="4" id="KW-0479">Metal-binding</keyword>
<organism evidence="13">
    <name type="scientific">marine metagenome</name>
    <dbReference type="NCBI Taxonomy" id="408172"/>
    <lineage>
        <taxon>unclassified sequences</taxon>
        <taxon>metagenomes</taxon>
        <taxon>ecological metagenomes</taxon>
    </lineage>
</organism>
<proteinExistence type="predicted"/>
<keyword evidence="9 12" id="KW-0472">Membrane</keyword>
<feature type="transmembrane region" description="Helical" evidence="12">
    <location>
        <begin position="267"/>
        <end position="286"/>
    </location>
</feature>
<evidence type="ECO:0000256" key="5">
    <source>
        <dbReference type="ARBA" id="ARBA00022989"/>
    </source>
</evidence>
<sequence length="330" mass="35761">MDADGRLRVVVYIAAVVACVVIVLGAYTRLVDAGLGCPDWPGCYGMLGVPESIEQIRQAEARYPEIPVEPHKAWTEMVHRYVATGLGALCFCILGLAWFQGRRLLIPIVLTAVVIVQGIFGAWTVTLKLWPQVVTAHLLGGFATLSVLWWYAASLRPTSGAMVVPRKLARIALVAVLLQIALGGWVTSNYAALACPDFPTCHRKLIPPMDFERGFDFTQTIGPNYLGGQLDSDARIAIQVTHRIGAVVVLLLVGLLVFYLRAQPFGWALGSILGLQWALGISNVLFNLPLWVAVLHNAGGAALLLMVLTLNVGFGQTREQLLVKGSKSIE</sequence>
<dbReference type="GO" id="GO:0016491">
    <property type="term" value="F:oxidoreductase activity"/>
    <property type="evidence" value="ECO:0007669"/>
    <property type="project" value="UniProtKB-KW"/>
</dbReference>
<keyword evidence="10" id="KW-1015">Disulfide bond</keyword>
<keyword evidence="2" id="KW-1003">Cell membrane</keyword>
<evidence type="ECO:0000256" key="12">
    <source>
        <dbReference type="SAM" id="Phobius"/>
    </source>
</evidence>
<dbReference type="PANTHER" id="PTHR35457">
    <property type="entry name" value="HEME A SYNTHASE"/>
    <property type="match status" value="1"/>
</dbReference>
<feature type="transmembrane region" description="Helical" evidence="12">
    <location>
        <begin position="240"/>
        <end position="260"/>
    </location>
</feature>
<dbReference type="GO" id="GO:0046872">
    <property type="term" value="F:metal ion binding"/>
    <property type="evidence" value="ECO:0007669"/>
    <property type="project" value="UniProtKB-KW"/>
</dbReference>
<dbReference type="GO" id="GO:0016020">
    <property type="term" value="C:membrane"/>
    <property type="evidence" value="ECO:0007669"/>
    <property type="project" value="UniProtKB-SubCell"/>
</dbReference>
<evidence type="ECO:0000256" key="2">
    <source>
        <dbReference type="ARBA" id="ARBA00022475"/>
    </source>
</evidence>
<feature type="transmembrane region" description="Helical" evidence="12">
    <location>
        <begin position="171"/>
        <end position="193"/>
    </location>
</feature>
<evidence type="ECO:0000256" key="3">
    <source>
        <dbReference type="ARBA" id="ARBA00022692"/>
    </source>
</evidence>
<evidence type="ECO:0000256" key="4">
    <source>
        <dbReference type="ARBA" id="ARBA00022723"/>
    </source>
</evidence>
<keyword evidence="5 12" id="KW-1133">Transmembrane helix</keyword>
<keyword evidence="8" id="KW-0350">Heme biosynthesis</keyword>
<evidence type="ECO:0000256" key="11">
    <source>
        <dbReference type="ARBA" id="ARBA00023444"/>
    </source>
</evidence>
<accession>A0A381R0U3</accession>
<evidence type="ECO:0000256" key="8">
    <source>
        <dbReference type="ARBA" id="ARBA00023133"/>
    </source>
</evidence>
<dbReference type="AlphaFoldDB" id="A0A381R0U3"/>
<evidence type="ECO:0000313" key="13">
    <source>
        <dbReference type="EMBL" id="SUZ84489.1"/>
    </source>
</evidence>
<feature type="transmembrane region" description="Helical" evidence="12">
    <location>
        <begin position="129"/>
        <end position="151"/>
    </location>
</feature>
<feature type="transmembrane region" description="Helical" evidence="12">
    <location>
        <begin position="81"/>
        <end position="99"/>
    </location>
</feature>
<keyword evidence="3 12" id="KW-0812">Transmembrane</keyword>
<dbReference type="InterPro" id="IPR003780">
    <property type="entry name" value="COX15/CtaA_fam"/>
</dbReference>
<dbReference type="PANTHER" id="PTHR35457:SF1">
    <property type="entry name" value="HEME A SYNTHASE"/>
    <property type="match status" value="1"/>
</dbReference>
<dbReference type="GO" id="GO:0006784">
    <property type="term" value="P:heme A biosynthetic process"/>
    <property type="evidence" value="ECO:0007669"/>
    <property type="project" value="InterPro"/>
</dbReference>
<comment type="pathway">
    <text evidence="11">Porphyrin-containing compound metabolism.</text>
</comment>
<evidence type="ECO:0008006" key="14">
    <source>
        <dbReference type="Google" id="ProtNLM"/>
    </source>
</evidence>
<name>A0A381R0U3_9ZZZZ</name>
<evidence type="ECO:0000256" key="9">
    <source>
        <dbReference type="ARBA" id="ARBA00023136"/>
    </source>
</evidence>
<feature type="transmembrane region" description="Helical" evidence="12">
    <location>
        <begin position="104"/>
        <end position="123"/>
    </location>
</feature>
<keyword evidence="7" id="KW-0408">Iron</keyword>
<dbReference type="PROSITE" id="PS51257">
    <property type="entry name" value="PROKAR_LIPOPROTEIN"/>
    <property type="match status" value="1"/>
</dbReference>